<dbReference type="EMBL" id="JABVXQ010000015">
    <property type="protein sequence ID" value="KAF6075074.1"/>
    <property type="molecule type" value="Genomic_DNA"/>
</dbReference>
<dbReference type="AlphaFoldDB" id="A0A833YIJ8"/>
<reference evidence="2 3" key="1">
    <citation type="journal article" date="2020" name="Nature">
        <title>Six reference-quality genomes reveal evolution of bat adaptations.</title>
        <authorList>
            <person name="Jebb D."/>
            <person name="Huang Z."/>
            <person name="Pippel M."/>
            <person name="Hughes G.M."/>
            <person name="Lavrichenko K."/>
            <person name="Devanna P."/>
            <person name="Winkler S."/>
            <person name="Jermiin L.S."/>
            <person name="Skirmuntt E.C."/>
            <person name="Katzourakis A."/>
            <person name="Burkitt-Gray L."/>
            <person name="Ray D.A."/>
            <person name="Sullivan K.A.M."/>
            <person name="Roscito J.G."/>
            <person name="Kirilenko B.M."/>
            <person name="Davalos L.M."/>
            <person name="Corthals A.P."/>
            <person name="Power M.L."/>
            <person name="Jones G."/>
            <person name="Ransome R.D."/>
            <person name="Dechmann D.K.N."/>
            <person name="Locatelli A.G."/>
            <person name="Puechmaille S.J."/>
            <person name="Fedrigo O."/>
            <person name="Jarvis E.D."/>
            <person name="Hiller M."/>
            <person name="Vernes S.C."/>
            <person name="Myers E.W."/>
            <person name="Teeling E.C."/>
        </authorList>
    </citation>
    <scope>NUCLEOTIDE SEQUENCE [LARGE SCALE GENOMIC DNA]</scope>
    <source>
        <strain evidence="2">Bat1K_MPI-CBG_1</strain>
    </source>
</reference>
<evidence type="ECO:0000313" key="3">
    <source>
        <dbReference type="Proteomes" id="UP000664940"/>
    </source>
</evidence>
<comment type="caution">
    <text evidence="2">The sequence shown here is derived from an EMBL/GenBank/DDBJ whole genome shotgun (WGS) entry which is preliminary data.</text>
</comment>
<protein>
    <submittedName>
        <fullName evidence="2">Uncharacterized protein</fullName>
    </submittedName>
</protein>
<name>A0A833YIJ8_9CHIR</name>
<evidence type="ECO:0000256" key="1">
    <source>
        <dbReference type="SAM" id="MobiDB-lite"/>
    </source>
</evidence>
<sequence length="139" mass="14847">MLFVAGNTETLRLSGGSDGLGLDQLLVFLLEEISRAKSVVRRPGNGGNSPRARTPGPEEAALRYEEEGASSTAPRPAPQGPSPTLLCVSHCSCPRFPSPPVTQPLIPWCIRFSTMIHTFNLSSPCLTCVLMLPGLTVFV</sequence>
<accession>A0A833YIJ8</accession>
<feature type="region of interest" description="Disordered" evidence="1">
    <location>
        <begin position="39"/>
        <end position="58"/>
    </location>
</feature>
<proteinExistence type="predicted"/>
<dbReference type="Proteomes" id="UP000664940">
    <property type="component" value="Unassembled WGS sequence"/>
</dbReference>
<evidence type="ECO:0000313" key="2">
    <source>
        <dbReference type="EMBL" id="KAF6075074.1"/>
    </source>
</evidence>
<gene>
    <name evidence="2" type="ORF">HJG60_009472</name>
</gene>
<organism evidence="2 3">
    <name type="scientific">Phyllostomus discolor</name>
    <name type="common">pale spear-nosed bat</name>
    <dbReference type="NCBI Taxonomy" id="89673"/>
    <lineage>
        <taxon>Eukaryota</taxon>
        <taxon>Metazoa</taxon>
        <taxon>Chordata</taxon>
        <taxon>Craniata</taxon>
        <taxon>Vertebrata</taxon>
        <taxon>Euteleostomi</taxon>
        <taxon>Mammalia</taxon>
        <taxon>Eutheria</taxon>
        <taxon>Laurasiatheria</taxon>
        <taxon>Chiroptera</taxon>
        <taxon>Yangochiroptera</taxon>
        <taxon>Phyllostomidae</taxon>
        <taxon>Phyllostominae</taxon>
        <taxon>Phyllostomus</taxon>
    </lineage>
</organism>
<feature type="region of interest" description="Disordered" evidence="1">
    <location>
        <begin position="63"/>
        <end position="82"/>
    </location>
</feature>